<dbReference type="Pfam" id="PF22191">
    <property type="entry name" value="IBR_1"/>
    <property type="match status" value="1"/>
</dbReference>
<dbReference type="GO" id="GO:0061630">
    <property type="term" value="F:ubiquitin protein ligase activity"/>
    <property type="evidence" value="ECO:0007669"/>
    <property type="project" value="UniProtKB-EC"/>
</dbReference>
<dbReference type="Gene3D" id="1.20.120.1750">
    <property type="match status" value="1"/>
</dbReference>
<dbReference type="CDD" id="cd20335">
    <property type="entry name" value="BRcat_RBR"/>
    <property type="match status" value="1"/>
</dbReference>
<evidence type="ECO:0000313" key="10">
    <source>
        <dbReference type="EMBL" id="CAF1236010.1"/>
    </source>
</evidence>
<dbReference type="PROSITE" id="PS51873">
    <property type="entry name" value="TRIAD"/>
    <property type="match status" value="1"/>
</dbReference>
<dbReference type="Proteomes" id="UP000663864">
    <property type="component" value="Unassembled WGS sequence"/>
</dbReference>
<dbReference type="AlphaFoldDB" id="A0A814YWW3"/>
<keyword evidence="3" id="KW-0808">Transferase</keyword>
<proteinExistence type="predicted"/>
<organism evidence="10 12">
    <name type="scientific">Rotaria sordida</name>
    <dbReference type="NCBI Taxonomy" id="392033"/>
    <lineage>
        <taxon>Eukaryota</taxon>
        <taxon>Metazoa</taxon>
        <taxon>Spiralia</taxon>
        <taxon>Gnathifera</taxon>
        <taxon>Rotifera</taxon>
        <taxon>Eurotatoria</taxon>
        <taxon>Bdelloidea</taxon>
        <taxon>Philodinida</taxon>
        <taxon>Philodinidae</taxon>
        <taxon>Rotaria</taxon>
    </lineage>
</organism>
<evidence type="ECO:0000259" key="9">
    <source>
        <dbReference type="PROSITE" id="PS51873"/>
    </source>
</evidence>
<evidence type="ECO:0000256" key="7">
    <source>
        <dbReference type="ARBA" id="ARBA00022786"/>
    </source>
</evidence>
<keyword evidence="4" id="KW-0479">Metal-binding</keyword>
<evidence type="ECO:0000313" key="11">
    <source>
        <dbReference type="EMBL" id="CAF3826469.1"/>
    </source>
</evidence>
<dbReference type="EMBL" id="CAJNOT010001689">
    <property type="protein sequence ID" value="CAF1236010.1"/>
    <property type="molecule type" value="Genomic_DNA"/>
</dbReference>
<feature type="domain" description="RING-type" evidence="9">
    <location>
        <begin position="1"/>
        <end position="126"/>
    </location>
</feature>
<evidence type="ECO:0000256" key="1">
    <source>
        <dbReference type="ARBA" id="ARBA00001798"/>
    </source>
</evidence>
<keyword evidence="7" id="KW-0833">Ubl conjugation pathway</keyword>
<dbReference type="SMART" id="SM00647">
    <property type="entry name" value="IBR"/>
    <property type="match status" value="2"/>
</dbReference>
<dbReference type="InterPro" id="IPR031127">
    <property type="entry name" value="E3_UB_ligase_RBR"/>
</dbReference>
<dbReference type="Pfam" id="PF01485">
    <property type="entry name" value="IBR"/>
    <property type="match status" value="1"/>
</dbReference>
<dbReference type="EMBL" id="CAJOBD010001720">
    <property type="protein sequence ID" value="CAF3826469.1"/>
    <property type="molecule type" value="Genomic_DNA"/>
</dbReference>
<evidence type="ECO:0000256" key="3">
    <source>
        <dbReference type="ARBA" id="ARBA00022679"/>
    </source>
</evidence>
<dbReference type="GO" id="GO:0008270">
    <property type="term" value="F:zinc ion binding"/>
    <property type="evidence" value="ECO:0007669"/>
    <property type="project" value="UniProtKB-KW"/>
</dbReference>
<evidence type="ECO:0000313" key="12">
    <source>
        <dbReference type="Proteomes" id="UP000663864"/>
    </source>
</evidence>
<keyword evidence="5" id="KW-0677">Repeat</keyword>
<protein>
    <recommendedName>
        <fullName evidence="2">RBR-type E3 ubiquitin transferase</fullName>
        <ecNumber evidence="2">2.3.2.31</ecNumber>
    </recommendedName>
</protein>
<comment type="catalytic activity">
    <reaction evidence="1">
        <text>[E2 ubiquitin-conjugating enzyme]-S-ubiquitinyl-L-cysteine + [acceptor protein]-L-lysine = [E2 ubiquitin-conjugating enzyme]-L-cysteine + [acceptor protein]-N(6)-ubiquitinyl-L-lysine.</text>
        <dbReference type="EC" id="2.3.2.31"/>
    </reaction>
</comment>
<dbReference type="Proteomes" id="UP000663836">
    <property type="component" value="Unassembled WGS sequence"/>
</dbReference>
<comment type="caution">
    <text evidence="10">The sequence shown here is derived from an EMBL/GenBank/DDBJ whole genome shotgun (WGS) entry which is preliminary data.</text>
</comment>
<evidence type="ECO:0000256" key="6">
    <source>
        <dbReference type="ARBA" id="ARBA00022771"/>
    </source>
</evidence>
<reference evidence="10" key="1">
    <citation type="submission" date="2021-02" db="EMBL/GenBank/DDBJ databases">
        <authorList>
            <person name="Nowell W R."/>
        </authorList>
    </citation>
    <scope>NUCLEOTIDE SEQUENCE</scope>
</reference>
<keyword evidence="8" id="KW-0862">Zinc</keyword>
<evidence type="ECO:0000256" key="5">
    <source>
        <dbReference type="ARBA" id="ARBA00022737"/>
    </source>
</evidence>
<evidence type="ECO:0000256" key="8">
    <source>
        <dbReference type="ARBA" id="ARBA00022833"/>
    </source>
</evidence>
<dbReference type="InterPro" id="IPR044066">
    <property type="entry name" value="TRIAD_supradom"/>
</dbReference>
<dbReference type="EC" id="2.3.2.31" evidence="2"/>
<dbReference type="InterPro" id="IPR002867">
    <property type="entry name" value="IBR_dom"/>
</dbReference>
<evidence type="ECO:0000256" key="2">
    <source>
        <dbReference type="ARBA" id="ARBA00012251"/>
    </source>
</evidence>
<gene>
    <name evidence="11" type="ORF">JBS370_LOCUS16785</name>
    <name evidence="10" type="ORF">ZHD862_LOCUS24622</name>
</gene>
<sequence>MREFIWCAYGCGMGQLNEGGHRNNIVTCIKCYKKTCFTHKTEWHEGLTCTDYDIMKNPEIQASQRWIVQNCKKCPKCSCRIEKADGCDHMTCGKCRYEFCWSCLADYEAIRRHGNHQHDSRCKHYAQCHS</sequence>
<accession>A0A814YWW3</accession>
<name>A0A814YWW3_9BILA</name>
<dbReference type="GO" id="GO:0016567">
    <property type="term" value="P:protein ubiquitination"/>
    <property type="evidence" value="ECO:0007669"/>
    <property type="project" value="InterPro"/>
</dbReference>
<dbReference type="PANTHER" id="PTHR11685">
    <property type="entry name" value="RBR FAMILY RING FINGER AND IBR DOMAIN-CONTAINING"/>
    <property type="match status" value="1"/>
</dbReference>
<keyword evidence="6" id="KW-0863">Zinc-finger</keyword>
<evidence type="ECO:0000256" key="4">
    <source>
        <dbReference type="ARBA" id="ARBA00022723"/>
    </source>
</evidence>
<dbReference type="SUPFAM" id="SSF57850">
    <property type="entry name" value="RING/U-box"/>
    <property type="match status" value="2"/>
</dbReference>